<evidence type="ECO:0000313" key="3">
    <source>
        <dbReference type="Proteomes" id="UP000485058"/>
    </source>
</evidence>
<proteinExistence type="predicted"/>
<name>A0A699Z3H0_HAELA</name>
<dbReference type="EMBL" id="BLLF01001103">
    <property type="protein sequence ID" value="GFH17143.1"/>
    <property type="molecule type" value="Genomic_DNA"/>
</dbReference>
<dbReference type="InterPro" id="IPR006342">
    <property type="entry name" value="FkbM_mtfrase"/>
</dbReference>
<protein>
    <submittedName>
        <fullName evidence="2">Methyltransf_21 domain-containing protein</fullName>
    </submittedName>
</protein>
<dbReference type="SUPFAM" id="SSF53335">
    <property type="entry name" value="S-adenosyl-L-methionine-dependent methyltransferases"/>
    <property type="match status" value="1"/>
</dbReference>
<comment type="caution">
    <text evidence="2">The sequence shown here is derived from an EMBL/GenBank/DDBJ whole genome shotgun (WGS) entry which is preliminary data.</text>
</comment>
<accession>A0A699Z3H0</accession>
<dbReference type="Gene3D" id="3.40.50.150">
    <property type="entry name" value="Vaccinia Virus protein VP39"/>
    <property type="match status" value="1"/>
</dbReference>
<reference evidence="2 3" key="1">
    <citation type="submission" date="2020-02" db="EMBL/GenBank/DDBJ databases">
        <title>Draft genome sequence of Haematococcus lacustris strain NIES-144.</title>
        <authorList>
            <person name="Morimoto D."/>
            <person name="Nakagawa S."/>
            <person name="Yoshida T."/>
            <person name="Sawayama S."/>
        </authorList>
    </citation>
    <scope>NUCLEOTIDE SEQUENCE [LARGE SCALE GENOMIC DNA]</scope>
    <source>
        <strain evidence="2 3">NIES-144</strain>
    </source>
</reference>
<keyword evidence="3" id="KW-1185">Reference proteome</keyword>
<evidence type="ECO:0000313" key="2">
    <source>
        <dbReference type="EMBL" id="GFH17143.1"/>
    </source>
</evidence>
<dbReference type="Pfam" id="PF05050">
    <property type="entry name" value="Methyltransf_21"/>
    <property type="match status" value="1"/>
</dbReference>
<dbReference type="InterPro" id="IPR052514">
    <property type="entry name" value="SAM-dependent_MTase"/>
</dbReference>
<dbReference type="NCBIfam" id="TIGR01444">
    <property type="entry name" value="fkbM_fam"/>
    <property type="match status" value="1"/>
</dbReference>
<sequence>MGRKAPSEAAWRRPLVIVAAVLGTLGIGLAALKVFGAGSTNTCTLSDGNYRLAKFYNADGKMDMVVHADQTSEELMLAAKNGGNSPASLFHNFYKTEVCANQTRCSGVVLDIGASIGTHALYLAKLGYEVHAFEPQKNNTQLLRCSANAMGFRNLYVVQEGQSDICSQLCMFCDPHGLSGAVHGVTLLTGISDHIGTECLIEPTVTAMHLGIFAPRSLGNCSHFLPAAVDVVSLDHYWMNVLGKRQISFIKIDTEAHELYVLLGGTQLFAEMPPPMMLMEWYPKVEIDTTPVGVRVLSRYKESVTDLLLLHKSKYPSSQPLKTYSCGY</sequence>
<dbReference type="InterPro" id="IPR029063">
    <property type="entry name" value="SAM-dependent_MTases_sf"/>
</dbReference>
<evidence type="ECO:0000259" key="1">
    <source>
        <dbReference type="Pfam" id="PF05050"/>
    </source>
</evidence>
<dbReference type="PANTHER" id="PTHR34203">
    <property type="entry name" value="METHYLTRANSFERASE, FKBM FAMILY PROTEIN"/>
    <property type="match status" value="1"/>
</dbReference>
<dbReference type="AlphaFoldDB" id="A0A699Z3H0"/>
<dbReference type="Proteomes" id="UP000485058">
    <property type="component" value="Unassembled WGS sequence"/>
</dbReference>
<gene>
    <name evidence="2" type="ORF">HaLaN_13707</name>
</gene>
<organism evidence="2 3">
    <name type="scientific">Haematococcus lacustris</name>
    <name type="common">Green alga</name>
    <name type="synonym">Haematococcus pluvialis</name>
    <dbReference type="NCBI Taxonomy" id="44745"/>
    <lineage>
        <taxon>Eukaryota</taxon>
        <taxon>Viridiplantae</taxon>
        <taxon>Chlorophyta</taxon>
        <taxon>core chlorophytes</taxon>
        <taxon>Chlorophyceae</taxon>
        <taxon>CS clade</taxon>
        <taxon>Chlamydomonadales</taxon>
        <taxon>Haematococcaceae</taxon>
        <taxon>Haematococcus</taxon>
    </lineage>
</organism>
<dbReference type="PANTHER" id="PTHR34203:SF15">
    <property type="entry name" value="SLL1173 PROTEIN"/>
    <property type="match status" value="1"/>
</dbReference>
<feature type="domain" description="Methyltransferase FkbM" evidence="1">
    <location>
        <begin position="111"/>
        <end position="282"/>
    </location>
</feature>